<sequence>MKRKLIMIATLCMLIIFSIGTISYAVSPQVQANIAAQDNFKTLLKSINTEYRDFYFTTKDEVSKAKLGNPIQWTTIDINKYDPSIKISDQVTREPFYTYPVIAGNNVITDFSIILKNEEWHVVDFGGALTKNIYKLANENNFNPGDCFLLNFGGDIFVIVNKNGEEMAFSPYYSDQNAGLKEKTLVNSDIIKKSFMNKVRNIQEKVKQGNYKTIGSNEALYGLPPLEFKQKSIFERLSIYFNHLL</sequence>
<dbReference type="AlphaFoldDB" id="A0A223HYI3"/>
<evidence type="ECO:0000313" key="1">
    <source>
        <dbReference type="EMBL" id="AST57536.1"/>
    </source>
</evidence>
<dbReference type="EMBL" id="CP016893">
    <property type="protein sequence ID" value="AST57536.1"/>
    <property type="molecule type" value="Genomic_DNA"/>
</dbReference>
<protein>
    <submittedName>
        <fullName evidence="1">Vancomycin resistance protein W</fullName>
    </submittedName>
</protein>
<organism evidence="1 2">
    <name type="scientific">Thermoanaerobacterium thermosaccharolyticum</name>
    <name type="common">Clostridium thermosaccharolyticum</name>
    <dbReference type="NCBI Taxonomy" id="1517"/>
    <lineage>
        <taxon>Bacteria</taxon>
        <taxon>Bacillati</taxon>
        <taxon>Bacillota</taxon>
        <taxon>Clostridia</taxon>
        <taxon>Thermoanaerobacterales</taxon>
        <taxon>Thermoanaerobacteraceae</taxon>
        <taxon>Thermoanaerobacterium</taxon>
    </lineage>
</organism>
<name>A0A223HYI3_THETR</name>
<proteinExistence type="predicted"/>
<evidence type="ECO:0000313" key="2">
    <source>
        <dbReference type="Proteomes" id="UP000214975"/>
    </source>
</evidence>
<gene>
    <name evidence="1" type="ORF">Thert_01502</name>
</gene>
<accession>A0A223HYI3</accession>
<dbReference type="Proteomes" id="UP000214975">
    <property type="component" value="Chromosome"/>
</dbReference>
<reference evidence="1 2" key="1">
    <citation type="submission" date="2016-08" db="EMBL/GenBank/DDBJ databases">
        <title>A novel genetic cassette of butanologenic Thermoanaerobacterium thermosaccharolyticum that directly convert cellulose to butanol.</title>
        <authorList>
            <person name="Li T."/>
            <person name="He J."/>
        </authorList>
    </citation>
    <scope>NUCLEOTIDE SEQUENCE [LARGE SCALE GENOMIC DNA]</scope>
    <source>
        <strain evidence="1 2">TG57</strain>
    </source>
</reference>
<dbReference type="RefSeq" id="WP_094397280.1">
    <property type="nucleotide sequence ID" value="NZ_CP016893.1"/>
</dbReference>